<reference evidence="13 14" key="1">
    <citation type="submission" date="2022-12" db="EMBL/GenBank/DDBJ databases">
        <title>Draft genome sequence of Paenibacillus sp. dW9.</title>
        <authorList>
            <person name="Choi E.-W."/>
            <person name="Kim D.-U."/>
        </authorList>
    </citation>
    <scope>NUCLEOTIDE SEQUENCE [LARGE SCALE GENOMIC DNA]</scope>
    <source>
        <strain evidence="14">dW9</strain>
    </source>
</reference>
<feature type="modified residue" description="N6-(pyridoxal phosphate)lysine" evidence="11">
    <location>
        <position position="229"/>
    </location>
</feature>
<keyword evidence="5 11" id="KW-0032">Aminotransferase</keyword>
<dbReference type="HAMAP" id="MF_01023">
    <property type="entry name" value="HisC_aminotrans_2"/>
    <property type="match status" value="1"/>
</dbReference>
<evidence type="ECO:0000313" key="14">
    <source>
        <dbReference type="Proteomes" id="UP001527882"/>
    </source>
</evidence>
<evidence type="ECO:0000259" key="12">
    <source>
        <dbReference type="Pfam" id="PF00155"/>
    </source>
</evidence>
<evidence type="ECO:0000256" key="1">
    <source>
        <dbReference type="ARBA" id="ARBA00001933"/>
    </source>
</evidence>
<name>A0ABT4QFP3_9BACL</name>
<dbReference type="Gene3D" id="3.40.640.10">
    <property type="entry name" value="Type I PLP-dependent aspartate aminotransferase-like (Major domain)"/>
    <property type="match status" value="1"/>
</dbReference>
<feature type="domain" description="Aminotransferase class I/classII large" evidence="12">
    <location>
        <begin position="36"/>
        <end position="362"/>
    </location>
</feature>
<dbReference type="Pfam" id="PF00155">
    <property type="entry name" value="Aminotran_1_2"/>
    <property type="match status" value="1"/>
</dbReference>
<dbReference type="InterPro" id="IPR015421">
    <property type="entry name" value="PyrdxlP-dep_Trfase_major"/>
</dbReference>
<comment type="pathway">
    <text evidence="2 11">Amino-acid biosynthesis; L-histidine biosynthesis; L-histidine from 5-phospho-alpha-D-ribose 1-diphosphate: step 7/9.</text>
</comment>
<dbReference type="Gene3D" id="3.90.1150.10">
    <property type="entry name" value="Aspartate Aminotransferase, domain 1"/>
    <property type="match status" value="1"/>
</dbReference>
<evidence type="ECO:0000256" key="6">
    <source>
        <dbReference type="ARBA" id="ARBA00022605"/>
    </source>
</evidence>
<comment type="subunit">
    <text evidence="4 11">Homodimer.</text>
</comment>
<dbReference type="InterPro" id="IPR015422">
    <property type="entry name" value="PyrdxlP-dep_Trfase_small"/>
</dbReference>
<evidence type="ECO:0000256" key="5">
    <source>
        <dbReference type="ARBA" id="ARBA00022576"/>
    </source>
</evidence>
<sequence>MSDSKLIEARPNVRQIKPYSPGKPIWEVKRELGLEEVVKLASNENPLGPSPKAVEAIIRSLSELHRYPDVLASELKQELARRLGLSERELIVTNGADELITLISETYLEPGDDIVIPAPVFGEYEFGAKLMGANVKAVPLEPGFGYDVSRLLAAVTPRTKLLYLCSPHNPAGTYLPAKELDRLLAALPEKVLLVLDAAYSHYATAEDYTDGLEHVRAGRQVLVLQTFSKIYGLAGIRVGFGAAPAAVIESILKVKEPFNVNALAQAAAAAALADEAHLEASRRLNTAGREQLYAAFRKLGIPYTESMSNFVLCQPGPAADSIAAQLLSRGIIVRSGGTWGLPEHIRVSVGTAEENDKFIRALDEIMSLNDLERRPEASQSAGQ</sequence>
<comment type="cofactor">
    <cofactor evidence="1 11">
        <name>pyridoxal 5'-phosphate</name>
        <dbReference type="ChEBI" id="CHEBI:597326"/>
    </cofactor>
</comment>
<comment type="similarity">
    <text evidence="3 11">Belongs to the class-II pyridoxal-phosphate-dependent aminotransferase family. Histidinol-phosphate aminotransferase subfamily.</text>
</comment>
<proteinExistence type="inferred from homology"/>
<evidence type="ECO:0000313" key="13">
    <source>
        <dbReference type="EMBL" id="MCZ8515700.1"/>
    </source>
</evidence>
<dbReference type="Proteomes" id="UP001527882">
    <property type="component" value="Unassembled WGS sequence"/>
</dbReference>
<dbReference type="SUPFAM" id="SSF53383">
    <property type="entry name" value="PLP-dependent transferases"/>
    <property type="match status" value="1"/>
</dbReference>
<evidence type="ECO:0000256" key="11">
    <source>
        <dbReference type="HAMAP-Rule" id="MF_01023"/>
    </source>
</evidence>
<protein>
    <recommendedName>
        <fullName evidence="11">Histidinol-phosphate aminotransferase</fullName>
        <ecNumber evidence="11">2.6.1.9</ecNumber>
    </recommendedName>
    <alternativeName>
        <fullName evidence="11">Imidazole acetol-phosphate transaminase</fullName>
    </alternativeName>
</protein>
<organism evidence="13 14">
    <name type="scientific">Paenibacillus gyeongsangnamensis</name>
    <dbReference type="NCBI Taxonomy" id="3388067"/>
    <lineage>
        <taxon>Bacteria</taxon>
        <taxon>Bacillati</taxon>
        <taxon>Bacillota</taxon>
        <taxon>Bacilli</taxon>
        <taxon>Bacillales</taxon>
        <taxon>Paenibacillaceae</taxon>
        <taxon>Paenibacillus</taxon>
    </lineage>
</organism>
<keyword evidence="14" id="KW-1185">Reference proteome</keyword>
<dbReference type="CDD" id="cd00609">
    <property type="entry name" value="AAT_like"/>
    <property type="match status" value="1"/>
</dbReference>
<comment type="caution">
    <text evidence="13">The sequence shown here is derived from an EMBL/GenBank/DDBJ whole genome shotgun (WGS) entry which is preliminary data.</text>
</comment>
<dbReference type="InterPro" id="IPR050106">
    <property type="entry name" value="HistidinolP_aminotransfase"/>
</dbReference>
<dbReference type="InterPro" id="IPR005861">
    <property type="entry name" value="HisP_aminotrans"/>
</dbReference>
<dbReference type="PANTHER" id="PTHR43643">
    <property type="entry name" value="HISTIDINOL-PHOSPHATE AMINOTRANSFERASE 2"/>
    <property type="match status" value="1"/>
</dbReference>
<evidence type="ECO:0000256" key="7">
    <source>
        <dbReference type="ARBA" id="ARBA00022679"/>
    </source>
</evidence>
<evidence type="ECO:0000256" key="10">
    <source>
        <dbReference type="ARBA" id="ARBA00047481"/>
    </source>
</evidence>
<evidence type="ECO:0000256" key="8">
    <source>
        <dbReference type="ARBA" id="ARBA00022898"/>
    </source>
</evidence>
<evidence type="ECO:0000256" key="4">
    <source>
        <dbReference type="ARBA" id="ARBA00011738"/>
    </source>
</evidence>
<keyword evidence="9 11" id="KW-0368">Histidine biosynthesis</keyword>
<dbReference type="EMBL" id="JAQAGZ010000019">
    <property type="protein sequence ID" value="MCZ8515700.1"/>
    <property type="molecule type" value="Genomic_DNA"/>
</dbReference>
<gene>
    <name evidence="11 13" type="primary">hisC</name>
    <name evidence="13" type="ORF">O9H85_25470</name>
</gene>
<evidence type="ECO:0000256" key="2">
    <source>
        <dbReference type="ARBA" id="ARBA00005011"/>
    </source>
</evidence>
<dbReference type="EC" id="2.6.1.9" evidence="11"/>
<accession>A0ABT4QFP3</accession>
<dbReference type="NCBIfam" id="TIGR01141">
    <property type="entry name" value="hisC"/>
    <property type="match status" value="1"/>
</dbReference>
<dbReference type="InterPro" id="IPR004839">
    <property type="entry name" value="Aminotransferase_I/II_large"/>
</dbReference>
<keyword evidence="8 11" id="KW-0663">Pyridoxal phosphate</keyword>
<evidence type="ECO:0000256" key="9">
    <source>
        <dbReference type="ARBA" id="ARBA00023102"/>
    </source>
</evidence>
<dbReference type="InterPro" id="IPR015424">
    <property type="entry name" value="PyrdxlP-dep_Trfase"/>
</dbReference>
<keyword evidence="6 11" id="KW-0028">Amino-acid biosynthesis</keyword>
<dbReference type="PANTHER" id="PTHR43643:SF6">
    <property type="entry name" value="HISTIDINOL-PHOSPHATE AMINOTRANSFERASE"/>
    <property type="match status" value="1"/>
</dbReference>
<keyword evidence="7 11" id="KW-0808">Transferase</keyword>
<dbReference type="GO" id="GO:0004400">
    <property type="term" value="F:histidinol-phosphate transaminase activity"/>
    <property type="evidence" value="ECO:0007669"/>
    <property type="project" value="UniProtKB-EC"/>
</dbReference>
<evidence type="ECO:0000256" key="3">
    <source>
        <dbReference type="ARBA" id="ARBA00007970"/>
    </source>
</evidence>
<comment type="catalytic activity">
    <reaction evidence="10 11">
        <text>L-histidinol phosphate + 2-oxoglutarate = 3-(imidazol-4-yl)-2-oxopropyl phosphate + L-glutamate</text>
        <dbReference type="Rhea" id="RHEA:23744"/>
        <dbReference type="ChEBI" id="CHEBI:16810"/>
        <dbReference type="ChEBI" id="CHEBI:29985"/>
        <dbReference type="ChEBI" id="CHEBI:57766"/>
        <dbReference type="ChEBI" id="CHEBI:57980"/>
        <dbReference type="EC" id="2.6.1.9"/>
    </reaction>
</comment>
<dbReference type="RefSeq" id="WP_269884233.1">
    <property type="nucleotide sequence ID" value="NZ_JAQAGZ010000019.1"/>
</dbReference>